<feature type="compositionally biased region" description="Polar residues" evidence="1">
    <location>
        <begin position="141"/>
        <end position="150"/>
    </location>
</feature>
<dbReference type="AlphaFoldDB" id="A0A9W9LJA1"/>
<name>A0A9W9LJA1_9EURO</name>
<evidence type="ECO:0000313" key="4">
    <source>
        <dbReference type="Proteomes" id="UP001149163"/>
    </source>
</evidence>
<feature type="region of interest" description="Disordered" evidence="1">
    <location>
        <begin position="136"/>
        <end position="162"/>
    </location>
</feature>
<feature type="transmembrane region" description="Helical" evidence="2">
    <location>
        <begin position="44"/>
        <end position="65"/>
    </location>
</feature>
<dbReference type="GeneID" id="81427864"/>
<sequence length="162" mass="17010">MALGITTIPCAPSKLPSLAPSAVPAVPAAPVALLSIDNFVRVQGGFWAVCAIFLCIVSGLDYLFWRKDNLTAMVTGLQTANAQRLQEGHPLHLIGPNVDQPAANSQTSDNAIPSVQSPESSPLLLPRLAKPRLLPQAAYTPPTSSGTRLTSGALGETRSIIY</sequence>
<evidence type="ECO:0000313" key="3">
    <source>
        <dbReference type="EMBL" id="KAJ5159559.1"/>
    </source>
</evidence>
<accession>A0A9W9LJA1</accession>
<proteinExistence type="predicted"/>
<feature type="region of interest" description="Disordered" evidence="1">
    <location>
        <begin position="95"/>
        <end position="122"/>
    </location>
</feature>
<comment type="caution">
    <text evidence="3">The sequence shown here is derived from an EMBL/GenBank/DDBJ whole genome shotgun (WGS) entry which is preliminary data.</text>
</comment>
<protein>
    <submittedName>
        <fullName evidence="3">Uncharacterized protein</fullName>
    </submittedName>
</protein>
<keyword evidence="4" id="KW-1185">Reference proteome</keyword>
<feature type="compositionally biased region" description="Low complexity" evidence="1">
    <location>
        <begin position="113"/>
        <end position="122"/>
    </location>
</feature>
<dbReference type="EMBL" id="JAPQKN010000004">
    <property type="protein sequence ID" value="KAJ5159559.1"/>
    <property type="molecule type" value="Genomic_DNA"/>
</dbReference>
<keyword evidence="2" id="KW-1133">Transmembrane helix</keyword>
<feature type="compositionally biased region" description="Polar residues" evidence="1">
    <location>
        <begin position="102"/>
        <end position="111"/>
    </location>
</feature>
<organism evidence="3 4">
    <name type="scientific">Penicillium canariense</name>
    <dbReference type="NCBI Taxonomy" id="189055"/>
    <lineage>
        <taxon>Eukaryota</taxon>
        <taxon>Fungi</taxon>
        <taxon>Dikarya</taxon>
        <taxon>Ascomycota</taxon>
        <taxon>Pezizomycotina</taxon>
        <taxon>Eurotiomycetes</taxon>
        <taxon>Eurotiomycetidae</taxon>
        <taxon>Eurotiales</taxon>
        <taxon>Aspergillaceae</taxon>
        <taxon>Penicillium</taxon>
    </lineage>
</organism>
<dbReference type="RefSeq" id="XP_056541117.1">
    <property type="nucleotide sequence ID" value="XM_056688688.1"/>
</dbReference>
<evidence type="ECO:0000256" key="2">
    <source>
        <dbReference type="SAM" id="Phobius"/>
    </source>
</evidence>
<keyword evidence="2" id="KW-0812">Transmembrane</keyword>
<reference evidence="3" key="2">
    <citation type="journal article" date="2023" name="IMA Fungus">
        <title>Comparative genomic study of the Penicillium genus elucidates a diverse pangenome and 15 lateral gene transfer events.</title>
        <authorList>
            <person name="Petersen C."/>
            <person name="Sorensen T."/>
            <person name="Nielsen M.R."/>
            <person name="Sondergaard T.E."/>
            <person name="Sorensen J.L."/>
            <person name="Fitzpatrick D.A."/>
            <person name="Frisvad J.C."/>
            <person name="Nielsen K.L."/>
        </authorList>
    </citation>
    <scope>NUCLEOTIDE SEQUENCE</scope>
    <source>
        <strain evidence="3">IBT 26290</strain>
    </source>
</reference>
<keyword evidence="2" id="KW-0472">Membrane</keyword>
<reference evidence="3" key="1">
    <citation type="submission" date="2022-11" db="EMBL/GenBank/DDBJ databases">
        <authorList>
            <person name="Petersen C."/>
        </authorList>
    </citation>
    <scope>NUCLEOTIDE SEQUENCE</scope>
    <source>
        <strain evidence="3">IBT 26290</strain>
    </source>
</reference>
<dbReference type="Proteomes" id="UP001149163">
    <property type="component" value="Unassembled WGS sequence"/>
</dbReference>
<evidence type="ECO:0000256" key="1">
    <source>
        <dbReference type="SAM" id="MobiDB-lite"/>
    </source>
</evidence>
<gene>
    <name evidence="3" type="ORF">N7482_006563</name>
</gene>